<keyword evidence="3" id="KW-0808">Transferase</keyword>
<dbReference type="OrthoDB" id="541052at2759"/>
<name>A0A3M7MGA0_9PLEO</name>
<keyword evidence="4" id="KW-1185">Reference proteome</keyword>
<keyword evidence="1" id="KW-0812">Transmembrane</keyword>
<dbReference type="GO" id="GO:0016740">
    <property type="term" value="F:transferase activity"/>
    <property type="evidence" value="ECO:0007669"/>
    <property type="project" value="UniProtKB-KW"/>
</dbReference>
<reference evidence="3 4" key="1">
    <citation type="journal article" date="2014" name="PLoS ONE">
        <title>De novo Genome Assembly of the Fungal Plant Pathogen Pyrenophora semeniperda.</title>
        <authorList>
            <person name="Soliai M.M."/>
            <person name="Meyer S.E."/>
            <person name="Udall J.A."/>
            <person name="Elzinga D.E."/>
            <person name="Hermansen R.A."/>
            <person name="Bodily P.M."/>
            <person name="Hart A.A."/>
            <person name="Coleman C.E."/>
        </authorList>
    </citation>
    <scope>NUCLEOTIDE SEQUENCE [LARGE SCALE GENOMIC DNA]</scope>
    <source>
        <strain evidence="3 4">CCB06</strain>
        <tissue evidence="3">Mycelium</tissue>
    </source>
</reference>
<sequence length="826" mass="93422">MGHADVTRLGSLTGATAVALLTALLYPRDAEGETLIISESICWALVAAFFELLPRLSLGFWVDESIVPAASLTPLIWTAAVCLSVTATLSSFVDSTWVAPVVAFTLITRRRTSIFTHLHERLPGYVRYIWFASGIGAILFVCLIPTFDIVRLLFAAPTALGLLGTYGALIYVLGQDVEQIDGRERLGLRHAVRAIALRVIGILAMVAVILMVMPFSGSALSMSKAFVGGSVKAAHWIVIFWMTLQVPLEIAPTIWAYVAASADAFVPHSPTSFGIVGTLARICISLMALYQTVDFIPKSAKGRFLLYVFALWPMLSLVQHTPLSNHIPAWPHNPLEAQYHPIEQLVRKAQADFTRLVEQQSKTLQSAETEYRRRYSREPPPGFDKWFAYAQSKQSILIDDFDMINEDLKPFWKVKPQRLLESINHVSSFEHLALRKCGFTNGKYHGQGGGWIVEDLGKLLEEVSTELPDVEFAFDVVDEPRVVITQQMLNAGGVSKPEFQDAKHESIWDRITNSCPPTSTTDYKPAVHDYGLPFVQDWYHAKDVCSHPEFALEHGFFSSPMTCLLTDAPIPVLSQAAPTSFGDIMYPSPWYTAKMDQGVYRDEEDPSWENKANTLYWAGSTTGSYSWNSSWHHSHRQRFVKLIQTLNQTSHMYLKQLQPGKWASYKAIEDHSDLFNVKLTAIIQCSATDCSEQSQFFPLSEKEDLSQQFHSKFIFDTDGNSFSGRFYTLLQSRSVVLKQTVLREWHDERLVPWVHYVPVSLSMEELPEIMRYMTGHEDGMRRAREIAEASREWHGRVLRREDFTVYLYRLMLELARVMDPAREVQT</sequence>
<keyword evidence="1" id="KW-1133">Transmembrane helix</keyword>
<dbReference type="InterPro" id="IPR051091">
    <property type="entry name" value="O-Glucosyltr/Glycosyltrsf_90"/>
</dbReference>
<dbReference type="EMBL" id="KE747840">
    <property type="protein sequence ID" value="RMZ73478.1"/>
    <property type="molecule type" value="Genomic_DNA"/>
</dbReference>
<dbReference type="PANTHER" id="PTHR12203:SF61">
    <property type="entry name" value="CAPSULE PROTEIN"/>
    <property type="match status" value="1"/>
</dbReference>
<feature type="transmembrane region" description="Helical" evidence="1">
    <location>
        <begin position="195"/>
        <end position="215"/>
    </location>
</feature>
<feature type="transmembrane region" description="Helical" evidence="1">
    <location>
        <begin position="74"/>
        <end position="107"/>
    </location>
</feature>
<gene>
    <name evidence="3" type="ORF">GMOD_00007993</name>
</gene>
<dbReference type="PANTHER" id="PTHR12203">
    <property type="entry name" value="KDEL LYS-ASP-GLU-LEU CONTAINING - RELATED"/>
    <property type="match status" value="1"/>
</dbReference>
<evidence type="ECO:0000313" key="4">
    <source>
        <dbReference type="Proteomes" id="UP000265663"/>
    </source>
</evidence>
<feature type="transmembrane region" description="Helical" evidence="1">
    <location>
        <begin position="273"/>
        <end position="292"/>
    </location>
</feature>
<feature type="transmembrane region" description="Helical" evidence="1">
    <location>
        <begin position="34"/>
        <end position="54"/>
    </location>
</feature>
<dbReference type="AlphaFoldDB" id="A0A3M7MGA0"/>
<dbReference type="Proteomes" id="UP000265663">
    <property type="component" value="Unassembled WGS sequence"/>
</dbReference>
<evidence type="ECO:0000256" key="1">
    <source>
        <dbReference type="SAM" id="Phobius"/>
    </source>
</evidence>
<evidence type="ECO:0000259" key="2">
    <source>
        <dbReference type="SMART" id="SM00672"/>
    </source>
</evidence>
<feature type="transmembrane region" description="Helical" evidence="1">
    <location>
        <begin position="6"/>
        <end position="27"/>
    </location>
</feature>
<feature type="transmembrane region" description="Helical" evidence="1">
    <location>
        <begin position="153"/>
        <end position="174"/>
    </location>
</feature>
<dbReference type="SMART" id="SM00672">
    <property type="entry name" value="CAP10"/>
    <property type="match status" value="1"/>
</dbReference>
<organism evidence="3 4">
    <name type="scientific">Pyrenophora seminiperda CCB06</name>
    <dbReference type="NCBI Taxonomy" id="1302712"/>
    <lineage>
        <taxon>Eukaryota</taxon>
        <taxon>Fungi</taxon>
        <taxon>Dikarya</taxon>
        <taxon>Ascomycota</taxon>
        <taxon>Pezizomycotina</taxon>
        <taxon>Dothideomycetes</taxon>
        <taxon>Pleosporomycetidae</taxon>
        <taxon>Pleosporales</taxon>
        <taxon>Pleosporineae</taxon>
        <taxon>Pleosporaceae</taxon>
        <taxon>Pyrenophora</taxon>
    </lineage>
</organism>
<feature type="domain" description="Glycosyl transferase CAP10" evidence="2">
    <location>
        <begin position="526"/>
        <end position="818"/>
    </location>
</feature>
<feature type="transmembrane region" description="Helical" evidence="1">
    <location>
        <begin position="128"/>
        <end position="147"/>
    </location>
</feature>
<accession>A0A3M7MGA0</accession>
<proteinExistence type="predicted"/>
<dbReference type="Pfam" id="PF05686">
    <property type="entry name" value="Glyco_transf_90"/>
    <property type="match status" value="1"/>
</dbReference>
<evidence type="ECO:0000313" key="3">
    <source>
        <dbReference type="EMBL" id="RMZ73478.1"/>
    </source>
</evidence>
<dbReference type="InterPro" id="IPR006598">
    <property type="entry name" value="CAP10"/>
</dbReference>
<protein>
    <submittedName>
        <fullName evidence="3">Glycosyltransferase family 90</fullName>
    </submittedName>
</protein>
<keyword evidence="1" id="KW-0472">Membrane</keyword>